<feature type="domain" description="CMP/dCMP-type deaminase" evidence="3">
    <location>
        <begin position="146"/>
        <end position="220"/>
    </location>
</feature>
<accession>A0ABQ9CXH2</accession>
<dbReference type="InterPro" id="IPR002125">
    <property type="entry name" value="CMP_dCMP_dom"/>
</dbReference>
<dbReference type="Proteomes" id="UP001145742">
    <property type="component" value="Unassembled WGS sequence"/>
</dbReference>
<dbReference type="Gene3D" id="3.40.140.10">
    <property type="entry name" value="Cytidine Deaminase, domain 2"/>
    <property type="match status" value="1"/>
</dbReference>
<reference evidence="4" key="1">
    <citation type="submission" date="2019-10" db="EMBL/GenBank/DDBJ databases">
        <authorList>
            <person name="Soares A.E.R."/>
            <person name="Aleixo A."/>
            <person name="Schneider P."/>
            <person name="Miyaki C.Y."/>
            <person name="Schneider M.P."/>
            <person name="Mello C."/>
            <person name="Vasconcelos A.T.R."/>
        </authorList>
    </citation>
    <scope>NUCLEOTIDE SEQUENCE</scope>
    <source>
        <tissue evidence="4">Muscle</tissue>
    </source>
</reference>
<feature type="compositionally biased region" description="Polar residues" evidence="2">
    <location>
        <begin position="8"/>
        <end position="18"/>
    </location>
</feature>
<sequence>MYQKIDNQKNIQIPNSNKRVCSDDRPSPSSVSDDKENISADILKHLNLEHLKEDQWKEYEENLTRAKKCFQGLASCKDENIIILEKKKYITRNTSKYTHAIQLCDLLASRSALYLVSIFSQARSRNFCPNRTTKVMNKNVIPFDQQVTLGYSGYPKEAMNSLFYKKADVDFDKHAIVCAEANSIIMSSEGDLSDAELITTRKPCNECLKLIWAKNIVRVIWPLRNGNVAKKASGTLACIKNSVSSSTRAVIVFLYLELGDTVSTVDAEPPLQDQPQL</sequence>
<dbReference type="InterPro" id="IPR016193">
    <property type="entry name" value="Cytidine_deaminase-like"/>
</dbReference>
<feature type="region of interest" description="Disordered" evidence="2">
    <location>
        <begin position="1"/>
        <end position="35"/>
    </location>
</feature>
<gene>
    <name evidence="4" type="ORF">WISP_104276</name>
</gene>
<evidence type="ECO:0000256" key="2">
    <source>
        <dbReference type="SAM" id="MobiDB-lite"/>
    </source>
</evidence>
<dbReference type="EMBL" id="WHWB01034360">
    <property type="protein sequence ID" value="KAJ7411102.1"/>
    <property type="molecule type" value="Genomic_DNA"/>
</dbReference>
<name>A0ABQ9CXH2_9PASS</name>
<proteinExistence type="predicted"/>
<evidence type="ECO:0000259" key="3">
    <source>
        <dbReference type="Pfam" id="PF00383"/>
    </source>
</evidence>
<evidence type="ECO:0000313" key="4">
    <source>
        <dbReference type="EMBL" id="KAJ7411102.1"/>
    </source>
</evidence>
<keyword evidence="5" id="KW-1185">Reference proteome</keyword>
<evidence type="ECO:0000313" key="5">
    <source>
        <dbReference type="Proteomes" id="UP001145742"/>
    </source>
</evidence>
<protein>
    <recommendedName>
        <fullName evidence="3">CMP/dCMP-type deaminase domain-containing protein</fullName>
    </recommendedName>
</protein>
<comment type="cofactor">
    <cofactor evidence="1">
        <name>Zn(2+)</name>
        <dbReference type="ChEBI" id="CHEBI:29105"/>
    </cofactor>
</comment>
<evidence type="ECO:0000256" key="1">
    <source>
        <dbReference type="ARBA" id="ARBA00001947"/>
    </source>
</evidence>
<feature type="compositionally biased region" description="Basic and acidic residues" evidence="2">
    <location>
        <begin position="20"/>
        <end position="35"/>
    </location>
</feature>
<organism evidence="4 5">
    <name type="scientific">Willisornis vidua</name>
    <name type="common">Xingu scale-backed antbird</name>
    <dbReference type="NCBI Taxonomy" id="1566151"/>
    <lineage>
        <taxon>Eukaryota</taxon>
        <taxon>Metazoa</taxon>
        <taxon>Chordata</taxon>
        <taxon>Craniata</taxon>
        <taxon>Vertebrata</taxon>
        <taxon>Euteleostomi</taxon>
        <taxon>Archelosauria</taxon>
        <taxon>Archosauria</taxon>
        <taxon>Dinosauria</taxon>
        <taxon>Saurischia</taxon>
        <taxon>Theropoda</taxon>
        <taxon>Coelurosauria</taxon>
        <taxon>Aves</taxon>
        <taxon>Neognathae</taxon>
        <taxon>Neoaves</taxon>
        <taxon>Telluraves</taxon>
        <taxon>Australaves</taxon>
        <taxon>Passeriformes</taxon>
        <taxon>Thamnophilidae</taxon>
        <taxon>Willisornis</taxon>
    </lineage>
</organism>
<comment type="caution">
    <text evidence="4">The sequence shown here is derived from an EMBL/GenBank/DDBJ whole genome shotgun (WGS) entry which is preliminary data.</text>
</comment>
<dbReference type="SUPFAM" id="SSF53927">
    <property type="entry name" value="Cytidine deaminase-like"/>
    <property type="match status" value="1"/>
</dbReference>
<dbReference type="Pfam" id="PF00383">
    <property type="entry name" value="dCMP_cyt_deam_1"/>
    <property type="match status" value="1"/>
</dbReference>